<evidence type="ECO:0000313" key="9">
    <source>
        <dbReference type="Proteomes" id="UP000599523"/>
    </source>
</evidence>
<evidence type="ECO:0000256" key="3">
    <source>
        <dbReference type="ARBA" id="ARBA00022692"/>
    </source>
</evidence>
<dbReference type="AlphaFoldDB" id="A0A972FIC4"/>
<organism evidence="8 9">
    <name type="scientific">Azoarcus taiwanensis</name>
    <dbReference type="NCBI Taxonomy" id="666964"/>
    <lineage>
        <taxon>Bacteria</taxon>
        <taxon>Pseudomonadati</taxon>
        <taxon>Pseudomonadota</taxon>
        <taxon>Betaproteobacteria</taxon>
        <taxon>Rhodocyclales</taxon>
        <taxon>Zoogloeaceae</taxon>
        <taxon>Azoarcus</taxon>
    </lineage>
</organism>
<comment type="subcellular location">
    <subcellularLocation>
        <location evidence="1">Cell membrane</location>
        <topology evidence="1">Multi-pass membrane protein</topology>
    </subcellularLocation>
</comment>
<keyword evidence="2" id="KW-1003">Cell membrane</keyword>
<feature type="transmembrane region" description="Helical" evidence="6">
    <location>
        <begin position="26"/>
        <end position="47"/>
    </location>
</feature>
<dbReference type="EMBL" id="WTVM01000035">
    <property type="protein sequence ID" value="NMG02851.1"/>
    <property type="molecule type" value="Genomic_DNA"/>
</dbReference>
<dbReference type="Pfam" id="PF06271">
    <property type="entry name" value="RDD"/>
    <property type="match status" value="1"/>
</dbReference>
<keyword evidence="9" id="KW-1185">Reference proteome</keyword>
<keyword evidence="5 6" id="KW-0472">Membrane</keyword>
<evidence type="ECO:0000256" key="6">
    <source>
        <dbReference type="SAM" id="Phobius"/>
    </source>
</evidence>
<dbReference type="InterPro" id="IPR010432">
    <property type="entry name" value="RDD"/>
</dbReference>
<dbReference type="GO" id="GO:0005886">
    <property type="term" value="C:plasma membrane"/>
    <property type="evidence" value="ECO:0007669"/>
    <property type="project" value="UniProtKB-SubCell"/>
</dbReference>
<comment type="caution">
    <text evidence="8">The sequence shown here is derived from an EMBL/GenBank/DDBJ whole genome shotgun (WGS) entry which is preliminary data.</text>
</comment>
<accession>A0A972FIC4</accession>
<dbReference type="PANTHER" id="PTHR36115">
    <property type="entry name" value="PROLINE-RICH ANTIGEN HOMOLOG-RELATED"/>
    <property type="match status" value="1"/>
</dbReference>
<dbReference type="Proteomes" id="UP000599523">
    <property type="component" value="Unassembled WGS sequence"/>
</dbReference>
<evidence type="ECO:0000259" key="7">
    <source>
        <dbReference type="Pfam" id="PF06271"/>
    </source>
</evidence>
<feature type="transmembrane region" description="Helical" evidence="6">
    <location>
        <begin position="59"/>
        <end position="77"/>
    </location>
</feature>
<gene>
    <name evidence="8" type="ORF">GPA21_07685</name>
</gene>
<name>A0A972FIC4_9RHOO</name>
<keyword evidence="4 6" id="KW-1133">Transmembrane helix</keyword>
<dbReference type="InterPro" id="IPR051791">
    <property type="entry name" value="Pra-immunoreactive"/>
</dbReference>
<feature type="domain" description="RDD" evidence="7">
    <location>
        <begin position="16"/>
        <end position="143"/>
    </location>
</feature>
<proteinExistence type="predicted"/>
<sequence length="155" mass="17626">MSPQQTSLPAPPVVELAGFRRRLASLLYESLLVLGILAPTFMIPYVLLGMAFGFDPPGWLLWMHVFVVLGFYFVWYWSRHGNTLAMQTWRLRLVSAETGRRLGPGRALLRFALAWPSVLCFGVGILWAFFDPDRQFLHDRFAGSRIVLMPTAPKT</sequence>
<evidence type="ECO:0000256" key="1">
    <source>
        <dbReference type="ARBA" id="ARBA00004651"/>
    </source>
</evidence>
<evidence type="ECO:0000256" key="4">
    <source>
        <dbReference type="ARBA" id="ARBA00022989"/>
    </source>
</evidence>
<dbReference type="PANTHER" id="PTHR36115:SF10">
    <property type="entry name" value="RDD DOMAIN-CONTAINING PROTEIN"/>
    <property type="match status" value="1"/>
</dbReference>
<evidence type="ECO:0000256" key="5">
    <source>
        <dbReference type="ARBA" id="ARBA00023136"/>
    </source>
</evidence>
<protein>
    <submittedName>
        <fullName evidence="8">RDD family protein</fullName>
    </submittedName>
</protein>
<feature type="transmembrane region" description="Helical" evidence="6">
    <location>
        <begin position="108"/>
        <end position="130"/>
    </location>
</feature>
<reference evidence="8" key="1">
    <citation type="submission" date="2019-12" db="EMBL/GenBank/DDBJ databases">
        <title>Comparative genomics gives insights into the taxonomy of the Azoarcus-Aromatoleum group and reveals separate origins of nif in the plant-associated Azoarcus and non-plant-associated Aromatoleum sub-groups.</title>
        <authorList>
            <person name="Lafos M."/>
            <person name="Maluk M."/>
            <person name="Batista M."/>
            <person name="Junghare M."/>
            <person name="Carmona M."/>
            <person name="Faoro H."/>
            <person name="Cruz L.M."/>
            <person name="Battistoni F."/>
            <person name="De Souza E."/>
            <person name="Pedrosa F."/>
            <person name="Chen W.-M."/>
            <person name="Poole P.S."/>
            <person name="Dixon R.A."/>
            <person name="James E.K."/>
        </authorList>
    </citation>
    <scope>NUCLEOTIDE SEQUENCE</scope>
    <source>
        <strain evidence="8">NSC3</strain>
    </source>
</reference>
<evidence type="ECO:0000313" key="8">
    <source>
        <dbReference type="EMBL" id="NMG02851.1"/>
    </source>
</evidence>
<keyword evidence="3 6" id="KW-0812">Transmembrane</keyword>
<dbReference type="RefSeq" id="WP_168987620.1">
    <property type="nucleotide sequence ID" value="NZ_CAWPHM010000259.1"/>
</dbReference>
<evidence type="ECO:0000256" key="2">
    <source>
        <dbReference type="ARBA" id="ARBA00022475"/>
    </source>
</evidence>